<evidence type="ECO:0000256" key="1">
    <source>
        <dbReference type="SAM" id="Phobius"/>
    </source>
</evidence>
<organism evidence="2 3">
    <name type="scientific">Burkholderia pseudomultivorans</name>
    <dbReference type="NCBI Taxonomy" id="1207504"/>
    <lineage>
        <taxon>Bacteria</taxon>
        <taxon>Pseudomonadati</taxon>
        <taxon>Pseudomonadota</taxon>
        <taxon>Betaproteobacteria</taxon>
        <taxon>Burkholderiales</taxon>
        <taxon>Burkholderiaceae</taxon>
        <taxon>Burkholderia</taxon>
        <taxon>Burkholderia cepacia complex</taxon>
    </lineage>
</organism>
<feature type="transmembrane region" description="Helical" evidence="1">
    <location>
        <begin position="12"/>
        <end position="32"/>
    </location>
</feature>
<dbReference type="Proteomes" id="UP001248067">
    <property type="component" value="Unassembled WGS sequence"/>
</dbReference>
<keyword evidence="1" id="KW-0472">Membrane</keyword>
<keyword evidence="3" id="KW-1185">Reference proteome</keyword>
<reference evidence="2 3" key="1">
    <citation type="submission" date="2019-06" db="EMBL/GenBank/DDBJ databases">
        <title>Evolution of Burkholderia multivorans in the lungs of Cystic Fibrosis patients.</title>
        <authorList>
            <person name="Moreira L.M."/>
        </authorList>
    </citation>
    <scope>NUCLEOTIDE SEQUENCE [LARGE SCALE GENOMIC DNA]</scope>
    <source>
        <strain evidence="2 3">VC13239</strain>
    </source>
</reference>
<name>A0ABU2ED27_9BURK</name>
<keyword evidence="1" id="KW-0812">Transmembrane</keyword>
<feature type="transmembrane region" description="Helical" evidence="1">
    <location>
        <begin position="44"/>
        <end position="62"/>
    </location>
</feature>
<gene>
    <name evidence="2" type="ORF">FEQ00_06251</name>
</gene>
<evidence type="ECO:0000313" key="2">
    <source>
        <dbReference type="EMBL" id="MDR8757791.1"/>
    </source>
</evidence>
<keyword evidence="1" id="KW-1133">Transmembrane helix</keyword>
<sequence length="85" mass="8991">MRIMNLSDIAVIVRHARLGVFLIMLAIGAWQIHDALHATAGQAPGHLIVAAVAIGVGARLYLAKRSQINLALTAIEAAAARNRTT</sequence>
<dbReference type="RefSeq" id="WP_175897071.1">
    <property type="nucleotide sequence ID" value="NZ_CADFDQ010000031.1"/>
</dbReference>
<proteinExistence type="predicted"/>
<protein>
    <submittedName>
        <fullName evidence="2">Uncharacterized protein</fullName>
    </submittedName>
</protein>
<accession>A0ABU2ED27</accession>
<dbReference type="EMBL" id="VJSY01000071">
    <property type="protein sequence ID" value="MDR8757791.1"/>
    <property type="molecule type" value="Genomic_DNA"/>
</dbReference>
<evidence type="ECO:0000313" key="3">
    <source>
        <dbReference type="Proteomes" id="UP001248067"/>
    </source>
</evidence>
<comment type="caution">
    <text evidence="2">The sequence shown here is derived from an EMBL/GenBank/DDBJ whole genome shotgun (WGS) entry which is preliminary data.</text>
</comment>